<dbReference type="STRING" id="4795.A0A225WWR9"/>
<keyword evidence="16" id="KW-1185">Reference proteome</keyword>
<dbReference type="Pfam" id="PF00005">
    <property type="entry name" value="ABC_tran"/>
    <property type="match status" value="2"/>
</dbReference>
<dbReference type="GO" id="GO:0005774">
    <property type="term" value="C:vacuolar membrane"/>
    <property type="evidence" value="ECO:0007669"/>
    <property type="project" value="UniProtKB-SubCell"/>
</dbReference>
<dbReference type="OrthoDB" id="6500128at2759"/>
<dbReference type="GO" id="GO:0000323">
    <property type="term" value="C:lytic vacuole"/>
    <property type="evidence" value="ECO:0007669"/>
    <property type="project" value="UniProtKB-ARBA"/>
</dbReference>
<keyword evidence="9 12" id="KW-1133">Transmembrane helix</keyword>
<dbReference type="PROSITE" id="PS50893">
    <property type="entry name" value="ABC_TRANSPORTER_2"/>
    <property type="match status" value="2"/>
</dbReference>
<sequence>MAGTLHVTKGQALSKGEKQPLLKDLHVSFDGHDPAFNAPSGLGDRYPSQDATCISSALFSWVTPLMELGNQRPLEHDDLYLLDPANRAHEVSTEFQEAWNKQCHKANGKPSLTWALASCFGGQIAKAGLLKLGHDSLQFVAPMLIKEIIAYLQNPDAPLSEGLTYAAIVFVSGIVQSFLLRNYFFHCFESGMRVRSAVCTAVYSKSLVLSAAARQKKTTGEITNLMSIDAQRLQETSTYINSVWFSVFQIVVACYLLWKQIGPATFAGVVVIILMMPITAGISKLMRRLQLKLMEVKDERIKICNEVLAGMKVIKLQAWEHSFTKRVLEYRSEELCKLRTYIYARSGSMTLFSAIPSLVTVASFYTYVMLGNTLDVGTALTSLALFNILRFPLFMLPQVLNSIVEASVSIDRLSSYLQEEEREKVGPGDLDRVGVRVSNADFMWDVAPNTTSSSVASSGSKEEDSLLQEDSILDRAALGGGDSLPVLQSVSLEAHPGDLIAVVGHVGAGKSTLLSGILGDARCSRGEVNLRGSVAYVSQQPFIQNATVRENICFGLPFDEIKYAEALRVCSMQKDLAVLPGGDMTEIGEKGINLSGGQRTRVALARAVYQDADIYLLDDILSAVDSHVGHDIFKECIKKCLRNKLVMLVTHGLTFLSECDKIVVLENGLIVEDGTYKTLMEKDGGLLMDLVAKYKDQDQKQEPQTIENVEDEISVDELEDDEEDNPTPERVGRRLSRNSIRSERSASEAGIDAQLIADEDRSVGDVAWQVYKTWIVAFGGISAGVLVIVVFITTQFVNLLSTWWLSFWSEHSQAKNDDNKPANPQSQMFYMYVYMALNLAYAVALYIRAITTYKGGLRASRSLFQNLLARILRAPTSFFDTTPTGRIVNRLSKDVYTVDESIPATWSMLLNTFISVLVTLATISYVTPIFMVILLPVLVGYFISQRYFIKSSRELQRLDSISRSPVFALLTETLDGLPTIRAYRAETQFAAKNEELLDRNQRAYFLNFAVNCWLALRLEFAGTLIAAFAALTAVLAHSSDPERGAAFAGLAGVSLTYAFSVTQSLNWSVRMLSQLQTQMVSVERIKNYTILDMEAELTSVGKLPPAQEWPSAGAIEFRNVNLRYRPGLPRVLRNLSLSIRPQEKIGIVGRTGAGKSSLVVALMRLVELDSGSIVIDGLDIGSIGLHELRNKISIIPQDPVLFSGTVRSNVDPFDQYTDDQIWASLRRAHLAHVVTVLDGTVDEKGSNFSVGERQLLCIARALLKRSRIILMDEATASIDTETDRKIQRSIREEFRDCTCLTIAHRINTILDADRILVMEHGSVGEFDTPKALQKKKDGLFKMLVEHWKNEGK</sequence>
<dbReference type="PANTHER" id="PTHR24223">
    <property type="entry name" value="ATP-BINDING CASSETTE SUB-FAMILY C"/>
    <property type="match status" value="1"/>
</dbReference>
<keyword evidence="3" id="KW-0813">Transport</keyword>
<feature type="domain" description="ABC transporter" evidence="13">
    <location>
        <begin position="467"/>
        <end position="692"/>
    </location>
</feature>
<organism evidence="15 16">
    <name type="scientific">Phytophthora megakarya</name>
    <dbReference type="NCBI Taxonomy" id="4795"/>
    <lineage>
        <taxon>Eukaryota</taxon>
        <taxon>Sar</taxon>
        <taxon>Stramenopiles</taxon>
        <taxon>Oomycota</taxon>
        <taxon>Peronosporomycetes</taxon>
        <taxon>Peronosporales</taxon>
        <taxon>Peronosporaceae</taxon>
        <taxon>Phytophthora</taxon>
    </lineage>
</organism>
<accession>A0A225WWR9</accession>
<evidence type="ECO:0000313" key="15">
    <source>
        <dbReference type="EMBL" id="OWZ21972.1"/>
    </source>
</evidence>
<dbReference type="GO" id="GO:0005524">
    <property type="term" value="F:ATP binding"/>
    <property type="evidence" value="ECO:0007669"/>
    <property type="project" value="UniProtKB-KW"/>
</dbReference>
<dbReference type="PANTHER" id="PTHR24223:SF443">
    <property type="entry name" value="MULTIDRUG-RESISTANCE LIKE PROTEIN 1, ISOFORM I"/>
    <property type="match status" value="1"/>
</dbReference>
<keyword evidence="5 12" id="KW-0812">Transmembrane</keyword>
<proteinExistence type="inferred from homology"/>
<reference evidence="16" key="1">
    <citation type="submission" date="2017-03" db="EMBL/GenBank/DDBJ databases">
        <title>Phytopthora megakarya and P. palmivora, two closely related causual agents of cacao black pod achieved similar genome size and gene model numbers by different mechanisms.</title>
        <authorList>
            <person name="Ali S."/>
            <person name="Shao J."/>
            <person name="Larry D.J."/>
            <person name="Kronmiller B."/>
            <person name="Shen D."/>
            <person name="Strem M.D."/>
            <person name="Melnick R.L."/>
            <person name="Guiltinan M.J."/>
            <person name="Tyler B.M."/>
            <person name="Meinhardt L.W."/>
            <person name="Bailey B.A."/>
        </authorList>
    </citation>
    <scope>NUCLEOTIDE SEQUENCE [LARGE SCALE GENOMIC DNA]</scope>
    <source>
        <strain evidence="16">zdho120</strain>
    </source>
</reference>
<dbReference type="GO" id="GO:0140359">
    <property type="term" value="F:ABC-type transporter activity"/>
    <property type="evidence" value="ECO:0007669"/>
    <property type="project" value="InterPro"/>
</dbReference>
<evidence type="ECO:0000256" key="11">
    <source>
        <dbReference type="SAM" id="MobiDB-lite"/>
    </source>
</evidence>
<evidence type="ECO:0000256" key="3">
    <source>
        <dbReference type="ARBA" id="ARBA00022448"/>
    </source>
</evidence>
<dbReference type="InterPro" id="IPR011527">
    <property type="entry name" value="ABC1_TM_dom"/>
</dbReference>
<evidence type="ECO:0000313" key="16">
    <source>
        <dbReference type="Proteomes" id="UP000198211"/>
    </source>
</evidence>
<dbReference type="CDD" id="cd03250">
    <property type="entry name" value="ABCC_MRP_domain1"/>
    <property type="match status" value="1"/>
</dbReference>
<dbReference type="InterPro" id="IPR036640">
    <property type="entry name" value="ABC1_TM_sf"/>
</dbReference>
<dbReference type="SUPFAM" id="SSF52540">
    <property type="entry name" value="P-loop containing nucleoside triphosphate hydrolases"/>
    <property type="match status" value="2"/>
</dbReference>
<dbReference type="Pfam" id="PF00664">
    <property type="entry name" value="ABC_membrane"/>
    <property type="match status" value="2"/>
</dbReference>
<dbReference type="Gene3D" id="3.40.50.300">
    <property type="entry name" value="P-loop containing nucleotide triphosphate hydrolases"/>
    <property type="match status" value="2"/>
</dbReference>
<feature type="transmembrane region" description="Helical" evidence="12">
    <location>
        <begin position="829"/>
        <end position="851"/>
    </location>
</feature>
<feature type="transmembrane region" description="Helical" evidence="12">
    <location>
        <begin position="376"/>
        <end position="396"/>
    </location>
</feature>
<dbReference type="FunFam" id="3.40.50.300:FF:000610">
    <property type="entry name" value="Multidrug resistance-associated ABC transporter"/>
    <property type="match status" value="1"/>
</dbReference>
<dbReference type="PROSITE" id="PS50929">
    <property type="entry name" value="ABC_TM1F"/>
    <property type="match status" value="2"/>
</dbReference>
<evidence type="ECO:0000256" key="7">
    <source>
        <dbReference type="ARBA" id="ARBA00022741"/>
    </source>
</evidence>
<keyword evidence="7" id="KW-0547">Nucleotide-binding</keyword>
<feature type="transmembrane region" description="Helical" evidence="12">
    <location>
        <begin position="163"/>
        <end position="185"/>
    </location>
</feature>
<feature type="transmembrane region" description="Helical" evidence="12">
    <location>
        <begin position="1047"/>
        <end position="1069"/>
    </location>
</feature>
<evidence type="ECO:0000259" key="14">
    <source>
        <dbReference type="PROSITE" id="PS50929"/>
    </source>
</evidence>
<evidence type="ECO:0000256" key="4">
    <source>
        <dbReference type="ARBA" id="ARBA00022554"/>
    </source>
</evidence>
<dbReference type="InterPro" id="IPR027417">
    <property type="entry name" value="P-loop_NTPase"/>
</dbReference>
<feature type="transmembrane region" description="Helical" evidence="12">
    <location>
        <begin position="929"/>
        <end position="949"/>
    </location>
</feature>
<dbReference type="FunFam" id="1.20.1560.10:FF:000020">
    <property type="entry name" value="ABC metal ion transporter"/>
    <property type="match status" value="1"/>
</dbReference>
<keyword evidence="4" id="KW-0926">Vacuole</keyword>
<evidence type="ECO:0000256" key="10">
    <source>
        <dbReference type="ARBA" id="ARBA00023136"/>
    </source>
</evidence>
<dbReference type="PROSITE" id="PS00211">
    <property type="entry name" value="ABC_TRANSPORTER_1"/>
    <property type="match status" value="2"/>
</dbReference>
<dbReference type="FunFam" id="3.40.50.300:FF:000997">
    <property type="entry name" value="Multidrug resistance-associated protein 1"/>
    <property type="match status" value="1"/>
</dbReference>
<dbReference type="InterPro" id="IPR003593">
    <property type="entry name" value="AAA+_ATPase"/>
</dbReference>
<gene>
    <name evidence="15" type="ORF">PHMEG_0003396</name>
</gene>
<feature type="transmembrane region" description="Helical" evidence="12">
    <location>
        <begin position="1008"/>
        <end position="1035"/>
    </location>
</feature>
<feature type="transmembrane region" description="Helical" evidence="12">
    <location>
        <begin position="349"/>
        <end position="370"/>
    </location>
</feature>
<dbReference type="InterPro" id="IPR003439">
    <property type="entry name" value="ABC_transporter-like_ATP-bd"/>
</dbReference>
<dbReference type="SUPFAM" id="SSF90123">
    <property type="entry name" value="ABC transporter transmembrane region"/>
    <property type="match status" value="2"/>
</dbReference>
<evidence type="ECO:0000256" key="6">
    <source>
        <dbReference type="ARBA" id="ARBA00022737"/>
    </source>
</evidence>
<dbReference type="CDD" id="cd18603">
    <property type="entry name" value="ABC_6TM_MRP1_2_3_6_D2_like"/>
    <property type="match status" value="1"/>
</dbReference>
<evidence type="ECO:0000256" key="2">
    <source>
        <dbReference type="ARBA" id="ARBA00009726"/>
    </source>
</evidence>
<keyword evidence="8" id="KW-0067">ATP-binding</keyword>
<comment type="similarity">
    <text evidence="2">Belongs to the ABC transporter superfamily. ABCC family. Conjugate transporter (TC 3.A.1.208) subfamily.</text>
</comment>
<dbReference type="GO" id="GO:0016887">
    <property type="term" value="F:ATP hydrolysis activity"/>
    <property type="evidence" value="ECO:0007669"/>
    <property type="project" value="InterPro"/>
</dbReference>
<dbReference type="CDD" id="cd03244">
    <property type="entry name" value="ABCC_MRP_domain2"/>
    <property type="match status" value="1"/>
</dbReference>
<keyword evidence="10 12" id="KW-0472">Membrane</keyword>
<dbReference type="InterPro" id="IPR017871">
    <property type="entry name" value="ABC_transporter-like_CS"/>
</dbReference>
<feature type="domain" description="ABC transporter" evidence="13">
    <location>
        <begin position="1117"/>
        <end position="1345"/>
    </location>
</feature>
<comment type="caution">
    <text evidence="15">The sequence shown here is derived from an EMBL/GenBank/DDBJ whole genome shotgun (WGS) entry which is preliminary data.</text>
</comment>
<evidence type="ECO:0000256" key="9">
    <source>
        <dbReference type="ARBA" id="ARBA00022989"/>
    </source>
</evidence>
<protein>
    <submittedName>
        <fullName evidence="15">ABC transporter</fullName>
    </submittedName>
</protein>
<dbReference type="EMBL" id="NBNE01000173">
    <property type="protein sequence ID" value="OWZ21972.1"/>
    <property type="molecule type" value="Genomic_DNA"/>
</dbReference>
<dbReference type="SMART" id="SM00382">
    <property type="entry name" value="AAA"/>
    <property type="match status" value="2"/>
</dbReference>
<dbReference type="Proteomes" id="UP000198211">
    <property type="component" value="Unassembled WGS sequence"/>
</dbReference>
<comment type="subcellular location">
    <subcellularLocation>
        <location evidence="1">Vacuole membrane</location>
        <topology evidence="1">Multi-pass membrane protein</topology>
    </subcellularLocation>
</comment>
<feature type="transmembrane region" description="Helical" evidence="12">
    <location>
        <begin position="239"/>
        <end position="258"/>
    </location>
</feature>
<dbReference type="FunFam" id="1.20.1560.10:FF:000063">
    <property type="entry name" value="Multidrug resistance protein ABC transporter"/>
    <property type="match status" value="1"/>
</dbReference>
<feature type="domain" description="ABC transmembrane type-1" evidence="14">
    <location>
        <begin position="785"/>
        <end position="1077"/>
    </location>
</feature>
<dbReference type="Gene3D" id="1.20.1560.10">
    <property type="entry name" value="ABC transporter type 1, transmembrane domain"/>
    <property type="match status" value="2"/>
</dbReference>
<evidence type="ECO:0000259" key="13">
    <source>
        <dbReference type="PROSITE" id="PS50893"/>
    </source>
</evidence>
<evidence type="ECO:0000256" key="12">
    <source>
        <dbReference type="SAM" id="Phobius"/>
    </source>
</evidence>
<dbReference type="CDD" id="cd18595">
    <property type="entry name" value="ABC_6TM_MRP1_2_3_6_D1_like"/>
    <property type="match status" value="1"/>
</dbReference>
<dbReference type="InterPro" id="IPR050173">
    <property type="entry name" value="ABC_transporter_C-like"/>
</dbReference>
<feature type="compositionally biased region" description="Acidic residues" evidence="11">
    <location>
        <begin position="708"/>
        <end position="726"/>
    </location>
</feature>
<evidence type="ECO:0000256" key="5">
    <source>
        <dbReference type="ARBA" id="ARBA00022692"/>
    </source>
</evidence>
<keyword evidence="6" id="KW-0677">Repeat</keyword>
<feature type="domain" description="ABC transmembrane type-1" evidence="14">
    <location>
        <begin position="127"/>
        <end position="405"/>
    </location>
</feature>
<feature type="transmembrane region" description="Helical" evidence="12">
    <location>
        <begin position="774"/>
        <end position="797"/>
    </location>
</feature>
<name>A0A225WWR9_9STRA</name>
<feature type="transmembrane region" description="Helical" evidence="12">
    <location>
        <begin position="264"/>
        <end position="282"/>
    </location>
</feature>
<feature type="region of interest" description="Disordered" evidence="11">
    <location>
        <begin position="698"/>
        <end position="738"/>
    </location>
</feature>
<feature type="transmembrane region" description="Helical" evidence="12">
    <location>
        <begin position="902"/>
        <end position="923"/>
    </location>
</feature>
<evidence type="ECO:0000256" key="1">
    <source>
        <dbReference type="ARBA" id="ARBA00004128"/>
    </source>
</evidence>
<evidence type="ECO:0000256" key="8">
    <source>
        <dbReference type="ARBA" id="ARBA00022840"/>
    </source>
</evidence>